<evidence type="ECO:0000259" key="4">
    <source>
        <dbReference type="Pfam" id="PF18962"/>
    </source>
</evidence>
<organism evidence="7 8">
    <name type="scientific">Flavobacterium cheonanense</name>
    <dbReference type="NCBI Taxonomy" id="706183"/>
    <lineage>
        <taxon>Bacteria</taxon>
        <taxon>Pseudomonadati</taxon>
        <taxon>Bacteroidota</taxon>
        <taxon>Flavobacteriia</taxon>
        <taxon>Flavobacteriales</taxon>
        <taxon>Flavobacteriaceae</taxon>
        <taxon>Flavobacterium</taxon>
    </lineage>
</organism>
<feature type="domain" description="DUF11" evidence="3">
    <location>
        <begin position="532"/>
        <end position="649"/>
    </location>
</feature>
<evidence type="ECO:0000259" key="6">
    <source>
        <dbReference type="Pfam" id="PF24595"/>
    </source>
</evidence>
<dbReference type="InterPro" id="IPR018247">
    <property type="entry name" value="EF_Hand_1_Ca_BS"/>
</dbReference>
<feature type="domain" description="Secretion system C-terminal sorting" evidence="4">
    <location>
        <begin position="809"/>
        <end position="876"/>
    </location>
</feature>
<dbReference type="NCBIfam" id="TIGR04183">
    <property type="entry name" value="Por_Secre_tail"/>
    <property type="match status" value="1"/>
</dbReference>
<proteinExistence type="predicted"/>
<dbReference type="Pfam" id="PF24346">
    <property type="entry name" value="DUF7507"/>
    <property type="match status" value="1"/>
</dbReference>
<evidence type="ECO:0000259" key="3">
    <source>
        <dbReference type="Pfam" id="PF01345"/>
    </source>
</evidence>
<keyword evidence="8" id="KW-1185">Reference proteome</keyword>
<dbReference type="InterPro" id="IPR047589">
    <property type="entry name" value="DUF11_rpt"/>
</dbReference>
<dbReference type="RefSeq" id="WP_344817018.1">
    <property type="nucleotide sequence ID" value="NZ_BAABCT010000007.1"/>
</dbReference>
<keyword evidence="1 2" id="KW-0732">Signal</keyword>
<evidence type="ECO:0000256" key="1">
    <source>
        <dbReference type="ARBA" id="ARBA00022729"/>
    </source>
</evidence>
<dbReference type="Pfam" id="PF01345">
    <property type="entry name" value="DUF11"/>
    <property type="match status" value="1"/>
</dbReference>
<evidence type="ECO:0000256" key="2">
    <source>
        <dbReference type="SAM" id="SignalP"/>
    </source>
</evidence>
<dbReference type="InterPro" id="IPR001434">
    <property type="entry name" value="OmcB-like_DUF11"/>
</dbReference>
<dbReference type="NCBIfam" id="TIGR01451">
    <property type="entry name" value="B_ant_repeat"/>
    <property type="match status" value="1"/>
</dbReference>
<feature type="chain" id="PRO_5046381909" description="Secretion system C-terminal sorting domain-containing protein" evidence="2">
    <location>
        <begin position="23"/>
        <end position="878"/>
    </location>
</feature>
<name>A0ABP7W286_9FLAO</name>
<evidence type="ECO:0008006" key="9">
    <source>
        <dbReference type="Google" id="ProtNLM"/>
    </source>
</evidence>
<dbReference type="EMBL" id="BAABCT010000007">
    <property type="protein sequence ID" value="GAA4077988.1"/>
    <property type="molecule type" value="Genomic_DNA"/>
</dbReference>
<protein>
    <recommendedName>
        <fullName evidence="9">Secretion system C-terminal sorting domain-containing protein</fullName>
    </recommendedName>
</protein>
<gene>
    <name evidence="7" type="ORF">GCM10022389_24960</name>
</gene>
<accession>A0ABP7W286</accession>
<dbReference type="InterPro" id="IPR055353">
    <property type="entry name" value="DUF7619"/>
</dbReference>
<reference evidence="8" key="1">
    <citation type="journal article" date="2019" name="Int. J. Syst. Evol. Microbiol.">
        <title>The Global Catalogue of Microorganisms (GCM) 10K type strain sequencing project: providing services to taxonomists for standard genome sequencing and annotation.</title>
        <authorList>
            <consortium name="The Broad Institute Genomics Platform"/>
            <consortium name="The Broad Institute Genome Sequencing Center for Infectious Disease"/>
            <person name="Wu L."/>
            <person name="Ma J."/>
        </authorList>
    </citation>
    <scope>NUCLEOTIDE SEQUENCE [LARGE SCALE GENOMIC DNA]</scope>
    <source>
        <strain evidence="8">JCM 17069</strain>
    </source>
</reference>
<evidence type="ECO:0000313" key="8">
    <source>
        <dbReference type="Proteomes" id="UP001500367"/>
    </source>
</evidence>
<dbReference type="Pfam" id="PF18962">
    <property type="entry name" value="Por_Secre_tail"/>
    <property type="match status" value="1"/>
</dbReference>
<dbReference type="Proteomes" id="UP001500367">
    <property type="component" value="Unassembled WGS sequence"/>
</dbReference>
<comment type="caution">
    <text evidence="7">The sequence shown here is derived from an EMBL/GenBank/DDBJ whole genome shotgun (WGS) entry which is preliminary data.</text>
</comment>
<sequence>MRKFYTSILLFFLLTLSLSSFGQINAVDDISFPIQTPSTTIATTVGNVTANDTLNGVLVTLVNTNVTPITTGPLSIDSEGTLTLAPNTTSGTYTITYVLCEVGTNPANCDTATAAVVVFNPIEANDDVYQVSNATTTIIGNVTNNDTFNGVAVISSLTDVTPITTGPLSIDVNGVLTLVPNTPSGTYTVTYQLCEVGAIPANCDLATVTVIVAGPTSIITAVDDTLVFNSLGGITPSVLNNDTIDGVPVILIPPPGIPTTPNTVFATAISVPAGLIFNPDGTISVSPNLPSGTYPVVYQICQVINPTNCDTAVATIIITNQLNIDMVGTYNDFNNDGFVNVGDVINYQITLTNNGTTTMTNLTACQYSMTVVGGTLASLNAGASNSTFFTGVHVITQAEINAGNVFGAICICAGSGEQNCLDGINTPLSQSNGIKLQAFIDSNSNGIKDASENFFSGGNFNYSINGGATTNLYSSTGINYLYESNPTTSYNLSYTTPHAGYVCTTTYTNITVPNGSGITTYNFPVTMVPYTDVAVNLYSNSAPPRPGFTYNNLIYIRNNGTQTITSGTLTFTKNNVVSIVSIPAGSIANPNGFTLNYSNLLPNEIRSYLVTMQVPTIPTVALGQQLTNTASVTIPTNDIAPSNNTTSITQTIVGSYDPNDKQETHGGRIVHSTFTSNDYLTYTIRFENTGTAEAINVRVNDVLDSKLNPNTIKMIAASHPYVLQRTGTELNWKFDGINLPPSVPNTQIGHGYITFQIKPTAGYAIGDIIPNFASIYFDFNPPIITNTNLTEFVTTLGNNTFAFNELNYYPNPVKNSLSIANASLIEEIEITSLLGQRILTKKINELQTELNLSELSNGVYFVKVSSEGHEKTIKIIKE</sequence>
<dbReference type="InterPro" id="IPR026444">
    <property type="entry name" value="Secre_tail"/>
</dbReference>
<dbReference type="Pfam" id="PF24595">
    <property type="entry name" value="DUF7619"/>
    <property type="match status" value="1"/>
</dbReference>
<feature type="signal peptide" evidence="2">
    <location>
        <begin position="1"/>
        <end position="22"/>
    </location>
</feature>
<feature type="domain" description="DUF7507" evidence="5">
    <location>
        <begin position="335"/>
        <end position="405"/>
    </location>
</feature>
<dbReference type="PROSITE" id="PS00018">
    <property type="entry name" value="EF_HAND_1"/>
    <property type="match status" value="1"/>
</dbReference>
<evidence type="ECO:0000313" key="7">
    <source>
        <dbReference type="EMBL" id="GAA4077988.1"/>
    </source>
</evidence>
<dbReference type="InterPro" id="IPR055354">
    <property type="entry name" value="DUF7507"/>
</dbReference>
<feature type="domain" description="DUF7619" evidence="6">
    <location>
        <begin position="657"/>
        <end position="790"/>
    </location>
</feature>
<evidence type="ECO:0000259" key="5">
    <source>
        <dbReference type="Pfam" id="PF24346"/>
    </source>
</evidence>